<keyword evidence="2" id="KW-1185">Reference proteome</keyword>
<dbReference type="Proteomes" id="UP001139344">
    <property type="component" value="Unassembled WGS sequence"/>
</dbReference>
<dbReference type="Pfam" id="PF00494">
    <property type="entry name" value="SQS_PSY"/>
    <property type="match status" value="1"/>
</dbReference>
<sequence length="290" mass="34365">MKDLKQMRKRVFKQMLETRGWKYRSFLRYLRLFKYAAFAPTRGTFLESYYVLMRYLDDIVDGDIPLPEGYQSESEYISEKLRFARNPVNPKDEADHMLLYCFELAELFNENFQEETEDILNSLLFDANRRGKLSVFSKEELEHHFHLLDIQGTIRATLKVFKDDPDKYLILEPLGKACRYQYDIEDIEADLAAGYVNIPQEDCEELGIEKADLMDASSPKIREWLYNHAQDGMELLEKHRNIMPEGNFSLIEKWTFLLVYELPARKVFQKLISETKKLPVNHEKIEFSSK</sequence>
<dbReference type="Gene3D" id="1.10.600.10">
    <property type="entry name" value="Farnesyl Diphosphate Synthase"/>
    <property type="match status" value="1"/>
</dbReference>
<evidence type="ECO:0000313" key="1">
    <source>
        <dbReference type="EMBL" id="MCG9970651.1"/>
    </source>
</evidence>
<reference evidence="1" key="1">
    <citation type="submission" date="2021-12" db="EMBL/GenBank/DDBJ databases">
        <title>Description of Gramella crocea sp. nov., a new bacterium isolated from activated sludge.</title>
        <authorList>
            <person name="Zhang X."/>
        </authorList>
    </citation>
    <scope>NUCLEOTIDE SEQUENCE</scope>
    <source>
        <strain evidence="1">YB25</strain>
    </source>
</reference>
<dbReference type="EMBL" id="JAJSON010000009">
    <property type="protein sequence ID" value="MCG9970651.1"/>
    <property type="molecule type" value="Genomic_DNA"/>
</dbReference>
<gene>
    <name evidence="1" type="ORF">LU635_03295</name>
</gene>
<dbReference type="InterPro" id="IPR002060">
    <property type="entry name" value="Squ/phyt_synthse"/>
</dbReference>
<dbReference type="SUPFAM" id="SSF48576">
    <property type="entry name" value="Terpenoid synthases"/>
    <property type="match status" value="1"/>
</dbReference>
<organism evidence="1 2">
    <name type="scientific">Christiangramia crocea</name>
    <dbReference type="NCBI Taxonomy" id="2904124"/>
    <lineage>
        <taxon>Bacteria</taxon>
        <taxon>Pseudomonadati</taxon>
        <taxon>Bacteroidota</taxon>
        <taxon>Flavobacteriia</taxon>
        <taxon>Flavobacteriales</taxon>
        <taxon>Flavobacteriaceae</taxon>
        <taxon>Christiangramia</taxon>
    </lineage>
</organism>
<evidence type="ECO:0000313" key="2">
    <source>
        <dbReference type="Proteomes" id="UP001139344"/>
    </source>
</evidence>
<dbReference type="RefSeq" id="WP_240096154.1">
    <property type="nucleotide sequence ID" value="NZ_JAJSON010000009.1"/>
</dbReference>
<comment type="caution">
    <text evidence="1">The sequence shown here is derived from an EMBL/GenBank/DDBJ whole genome shotgun (WGS) entry which is preliminary data.</text>
</comment>
<proteinExistence type="predicted"/>
<accession>A0A9X2A637</accession>
<dbReference type="AlphaFoldDB" id="A0A9X2A637"/>
<dbReference type="InterPro" id="IPR008949">
    <property type="entry name" value="Isoprenoid_synthase_dom_sf"/>
</dbReference>
<dbReference type="CDD" id="cd00385">
    <property type="entry name" value="Isoprenoid_Biosyn_C1"/>
    <property type="match status" value="1"/>
</dbReference>
<name>A0A9X2A637_9FLAO</name>
<protein>
    <submittedName>
        <fullName evidence="1">Class 1 isoprenoid biosynthesis enzyme</fullName>
    </submittedName>
</protein>